<feature type="region of interest" description="Disordered" evidence="1">
    <location>
        <begin position="58"/>
        <end position="101"/>
    </location>
</feature>
<evidence type="ECO:0000313" key="3">
    <source>
        <dbReference type="Proteomes" id="UP000033774"/>
    </source>
</evidence>
<dbReference type="PATRIC" id="fig|552518.3.peg.3886"/>
<dbReference type="Proteomes" id="UP000033774">
    <property type="component" value="Unassembled WGS sequence"/>
</dbReference>
<keyword evidence="3" id="KW-1185">Reference proteome</keyword>
<proteinExistence type="predicted"/>
<comment type="caution">
    <text evidence="2">The sequence shown here is derived from an EMBL/GenBank/DDBJ whole genome shotgun (WGS) entry which is preliminary data.</text>
</comment>
<feature type="non-terminal residue" evidence="2">
    <location>
        <position position="1"/>
    </location>
</feature>
<accession>A0A0F3INJ7</accession>
<organism evidence="2 3">
    <name type="scientific">Elstera litoralis</name>
    <dbReference type="NCBI Taxonomy" id="552518"/>
    <lineage>
        <taxon>Bacteria</taxon>
        <taxon>Pseudomonadati</taxon>
        <taxon>Pseudomonadota</taxon>
        <taxon>Alphaproteobacteria</taxon>
        <taxon>Rhodospirillales</taxon>
        <taxon>Rhodospirillaceae</taxon>
        <taxon>Elstera</taxon>
    </lineage>
</organism>
<gene>
    <name evidence="2" type="ORF">VZ95_18500</name>
</gene>
<evidence type="ECO:0000256" key="1">
    <source>
        <dbReference type="SAM" id="MobiDB-lite"/>
    </source>
</evidence>
<reference evidence="2" key="1">
    <citation type="submission" date="2015-03" db="EMBL/GenBank/DDBJ databases">
        <title>Draft genome sequence of Elstera litoralis.</title>
        <authorList>
            <person name="Rahalkar M.C."/>
            <person name="Dhakephalkar P.K."/>
            <person name="Pore S.D."/>
            <person name="Arora P."/>
            <person name="Kapse N.G."/>
            <person name="Pandit P.S."/>
        </authorList>
    </citation>
    <scope>NUCLEOTIDE SEQUENCE [LARGE SCALE GENOMIC DNA]</scope>
    <source>
        <strain evidence="2">Dia-1</strain>
    </source>
</reference>
<evidence type="ECO:0000313" key="2">
    <source>
        <dbReference type="EMBL" id="KJV08326.1"/>
    </source>
</evidence>
<dbReference type="AlphaFoldDB" id="A0A0F3INJ7"/>
<name>A0A0F3INJ7_9PROT</name>
<protein>
    <submittedName>
        <fullName evidence="2">Uncharacterized protein</fullName>
    </submittedName>
</protein>
<sequence length="113" mass="12257">FVVLGPRVVRADLVERLAQAVREKAAQGPFAADASLARLAYCNPDDIPAVLAALGYRGRPDPATAAEGDGDAASDLRFTRRRRRPQRAPERPTPGAFHPDSPFAKLREMVLIP</sequence>
<dbReference type="EMBL" id="LAJY01000639">
    <property type="protein sequence ID" value="KJV08326.1"/>
    <property type="molecule type" value="Genomic_DNA"/>
</dbReference>